<dbReference type="eggNOG" id="KOG3847">
    <property type="taxonomic scope" value="Eukaryota"/>
</dbReference>
<dbReference type="SUPFAM" id="SSF53474">
    <property type="entry name" value="alpha/beta-Hydrolases"/>
    <property type="match status" value="1"/>
</dbReference>
<dbReference type="GO" id="GO:0003847">
    <property type="term" value="F:1-alkyl-2-acetylglycerophosphocholine esterase activity"/>
    <property type="evidence" value="ECO:0007669"/>
    <property type="project" value="UniProtKB-EC"/>
</dbReference>
<keyword evidence="2" id="KW-0378">Hydrolase</keyword>
<name>A0A1I7RQV1_BURXY</name>
<accession>A0A1I7RQV1</accession>
<evidence type="ECO:0000313" key="8">
    <source>
        <dbReference type="WBParaSite" id="BXY_0309600.1"/>
    </source>
</evidence>
<evidence type="ECO:0000256" key="3">
    <source>
        <dbReference type="ARBA" id="ARBA00022963"/>
    </source>
</evidence>
<dbReference type="Gene3D" id="3.40.50.1820">
    <property type="entry name" value="alpha/beta hydrolase"/>
    <property type="match status" value="1"/>
</dbReference>
<dbReference type="WBParaSite" id="BXY_0309600.1">
    <property type="protein sequence ID" value="BXY_0309600.1"/>
    <property type="gene ID" value="BXY_0309600"/>
</dbReference>
<evidence type="ECO:0000256" key="2">
    <source>
        <dbReference type="ARBA" id="ARBA00022801"/>
    </source>
</evidence>
<protein>
    <recommendedName>
        <fullName evidence="1">1-alkyl-2-acetylglycerophosphocholine esterase</fullName>
        <ecNumber evidence="1">3.1.1.47</ecNumber>
    </recommendedName>
</protein>
<dbReference type="Proteomes" id="UP000095284">
    <property type="component" value="Unplaced"/>
</dbReference>
<feature type="region of interest" description="Disordered" evidence="5">
    <location>
        <begin position="517"/>
        <end position="539"/>
    </location>
</feature>
<keyword evidence="6" id="KW-0472">Membrane</keyword>
<dbReference type="PANTHER" id="PTHR10272">
    <property type="entry name" value="PLATELET-ACTIVATING FACTOR ACETYLHYDROLASE"/>
    <property type="match status" value="1"/>
</dbReference>
<feature type="transmembrane region" description="Helical" evidence="6">
    <location>
        <begin position="12"/>
        <end position="29"/>
    </location>
</feature>
<dbReference type="InterPro" id="IPR029058">
    <property type="entry name" value="AB_hydrolase_fold"/>
</dbReference>
<evidence type="ECO:0000256" key="4">
    <source>
        <dbReference type="ARBA" id="ARBA00023098"/>
    </source>
</evidence>
<dbReference type="Pfam" id="PF03403">
    <property type="entry name" value="PAF-AH_p_II"/>
    <property type="match status" value="2"/>
</dbReference>
<organism evidence="7 8">
    <name type="scientific">Bursaphelenchus xylophilus</name>
    <name type="common">Pinewood nematode worm</name>
    <name type="synonym">Aphelenchoides xylophilus</name>
    <dbReference type="NCBI Taxonomy" id="6326"/>
    <lineage>
        <taxon>Eukaryota</taxon>
        <taxon>Metazoa</taxon>
        <taxon>Ecdysozoa</taxon>
        <taxon>Nematoda</taxon>
        <taxon>Chromadorea</taxon>
        <taxon>Rhabditida</taxon>
        <taxon>Tylenchina</taxon>
        <taxon>Tylenchomorpha</taxon>
        <taxon>Aphelenchoidea</taxon>
        <taxon>Aphelenchoididae</taxon>
        <taxon>Bursaphelenchus</taxon>
    </lineage>
</organism>
<evidence type="ECO:0000256" key="6">
    <source>
        <dbReference type="SAM" id="Phobius"/>
    </source>
</evidence>
<dbReference type="EC" id="3.1.1.47" evidence="1"/>
<evidence type="ECO:0000256" key="5">
    <source>
        <dbReference type="SAM" id="MobiDB-lite"/>
    </source>
</evidence>
<feature type="compositionally biased region" description="Low complexity" evidence="5">
    <location>
        <begin position="188"/>
        <end position="206"/>
    </location>
</feature>
<dbReference type="GO" id="GO:0016042">
    <property type="term" value="P:lipid catabolic process"/>
    <property type="evidence" value="ECO:0007669"/>
    <property type="project" value="UniProtKB-KW"/>
</dbReference>
<keyword evidence="6" id="KW-0812">Transmembrane</keyword>
<keyword evidence="3" id="KW-0442">Lipid degradation</keyword>
<evidence type="ECO:0000256" key="1">
    <source>
        <dbReference type="ARBA" id="ARBA00013201"/>
    </source>
</evidence>
<dbReference type="PANTHER" id="PTHR10272:SF0">
    <property type="entry name" value="PLATELET-ACTIVATING FACTOR ACETYLHYDROLASE"/>
    <property type="match status" value="1"/>
</dbReference>
<dbReference type="AlphaFoldDB" id="A0A1I7RQV1"/>
<keyword evidence="6" id="KW-1133">Transmembrane helix</keyword>
<sequence>MSKNDKNFTRRAGGKGGGGSFLFLIWFVLRREKRKVLILRLTLGRVIVCCKYSRLSPYQKMGLTWSNSPDGRPSTALPLVGTGAYEVGCADIMIAPENENDVGMFARVFYPASKRLNVHEEAVQYPVWRPRKEYLDGLADYREMNPRKIHFFFDWVIGERRVPAGWHEPLFTYVLERERDHVVSIHGSKSSGQLSASSSEDLSDMGSRMHPSKSDANLINDCDPKFPVLIFSHGISGNRLCYSTYCSSLASYGFVVVAIEHRDRSSSWTFYLETDPVSGVVIEKPVTIMQYPAGEADFKARNKQLHKRVAECVRALNVMEELNLGTCGPADKRPKGSKIIYGQGFDWSQFKNRLLIDHAAVIGHSFGGAAALAAAAFSTDFQASVCWDGWLYPLEHDLYPRITQKTLMINAQKWQWAENVKRMMRLPAAAEKILFTLKDIVHQSFSDFSYLMPGYVGRKFALQGDLDPIQTGEAIMEITVTYLRKCFENIPAIEHLREVAKRYSHFVIEGTDISLEDGDNGKDHSADDIVPPEVDSNVN</sequence>
<evidence type="ECO:0000313" key="7">
    <source>
        <dbReference type="Proteomes" id="UP000095284"/>
    </source>
</evidence>
<reference evidence="8" key="1">
    <citation type="submission" date="2016-11" db="UniProtKB">
        <authorList>
            <consortium name="WormBaseParasite"/>
        </authorList>
    </citation>
    <scope>IDENTIFICATION</scope>
</reference>
<proteinExistence type="predicted"/>
<keyword evidence="4" id="KW-0443">Lipid metabolism</keyword>
<feature type="region of interest" description="Disordered" evidence="5">
    <location>
        <begin position="187"/>
        <end position="212"/>
    </location>
</feature>